<evidence type="ECO:0000256" key="4">
    <source>
        <dbReference type="ARBA" id="ARBA00023212"/>
    </source>
</evidence>
<dbReference type="GO" id="GO:0007015">
    <property type="term" value="P:actin filament organization"/>
    <property type="evidence" value="ECO:0007669"/>
    <property type="project" value="InterPro"/>
</dbReference>
<evidence type="ECO:0000256" key="3">
    <source>
        <dbReference type="ARBA" id="ARBA00022490"/>
    </source>
</evidence>
<dbReference type="Gene3D" id="1.20.5.520">
    <property type="entry name" value="Single helix bin"/>
    <property type="match status" value="2"/>
</dbReference>
<evidence type="ECO:0000313" key="5">
    <source>
        <dbReference type="EnsemblMetazoa" id="PPAI010612-PA"/>
    </source>
</evidence>
<dbReference type="GO" id="GO:0003785">
    <property type="term" value="F:actin monomer binding"/>
    <property type="evidence" value="ECO:0007669"/>
    <property type="project" value="InterPro"/>
</dbReference>
<proteinExistence type="inferred from homology"/>
<accession>A0A1B0DQ22</accession>
<dbReference type="InterPro" id="IPR038386">
    <property type="entry name" value="Beta-thymosin_sf"/>
</dbReference>
<dbReference type="InterPro" id="IPR001152">
    <property type="entry name" value="Beta-thymosin"/>
</dbReference>
<evidence type="ECO:0000313" key="6">
    <source>
        <dbReference type="Proteomes" id="UP000092462"/>
    </source>
</evidence>
<dbReference type="GO" id="GO:0005856">
    <property type="term" value="C:cytoskeleton"/>
    <property type="evidence" value="ECO:0007669"/>
    <property type="project" value="UniProtKB-SubCell"/>
</dbReference>
<comment type="similarity">
    <text evidence="2">Belongs to the thymosin beta family.</text>
</comment>
<dbReference type="FunFam" id="1.20.5.520:FF:000001">
    <property type="entry name" value="Thymosin beta"/>
    <property type="match status" value="2"/>
</dbReference>
<dbReference type="GO" id="GO:0005829">
    <property type="term" value="C:cytosol"/>
    <property type="evidence" value="ECO:0007669"/>
    <property type="project" value="TreeGrafter"/>
</dbReference>
<dbReference type="AlphaFoldDB" id="A0A1B0DQ22"/>
<dbReference type="VEuPathDB" id="VectorBase:PPAI010612"/>
<evidence type="ECO:0000256" key="2">
    <source>
        <dbReference type="ARBA" id="ARBA00009511"/>
    </source>
</evidence>
<dbReference type="VEuPathDB" id="VectorBase:PPAPM1_012579"/>
<keyword evidence="4" id="KW-0206">Cytoskeleton</keyword>
<dbReference type="PANTHER" id="PTHR20940:SF1">
    <property type="entry name" value="CIBOULOT, ISOFORM A"/>
    <property type="match status" value="1"/>
</dbReference>
<dbReference type="EMBL" id="AJVK01008370">
    <property type="status" value="NOT_ANNOTATED_CDS"/>
    <property type="molecule type" value="Genomic_DNA"/>
</dbReference>
<dbReference type="Pfam" id="PF01290">
    <property type="entry name" value="Thymosin"/>
    <property type="match status" value="2"/>
</dbReference>
<organism evidence="5 6">
    <name type="scientific">Phlebotomus papatasi</name>
    <name type="common">Sandfly</name>
    <dbReference type="NCBI Taxonomy" id="29031"/>
    <lineage>
        <taxon>Eukaryota</taxon>
        <taxon>Metazoa</taxon>
        <taxon>Ecdysozoa</taxon>
        <taxon>Arthropoda</taxon>
        <taxon>Hexapoda</taxon>
        <taxon>Insecta</taxon>
        <taxon>Pterygota</taxon>
        <taxon>Neoptera</taxon>
        <taxon>Endopterygota</taxon>
        <taxon>Diptera</taxon>
        <taxon>Nematocera</taxon>
        <taxon>Psychodoidea</taxon>
        <taxon>Psychodidae</taxon>
        <taxon>Phlebotomus</taxon>
        <taxon>Phlebotomus</taxon>
    </lineage>
</organism>
<evidence type="ECO:0000256" key="1">
    <source>
        <dbReference type="ARBA" id="ARBA00004245"/>
    </source>
</evidence>
<reference evidence="5" key="1">
    <citation type="submission" date="2022-08" db="UniProtKB">
        <authorList>
            <consortium name="EnsemblMetazoa"/>
        </authorList>
    </citation>
    <scope>IDENTIFICATION</scope>
    <source>
        <strain evidence="5">Israel</strain>
    </source>
</reference>
<comment type="subcellular location">
    <subcellularLocation>
        <location evidence="1">Cytoplasm</location>
        <location evidence="1">Cytoskeleton</location>
    </subcellularLocation>
</comment>
<protein>
    <submittedName>
        <fullName evidence="5">Uncharacterized protein</fullName>
    </submittedName>
</protein>
<keyword evidence="3" id="KW-0963">Cytoplasm</keyword>
<dbReference type="PANTHER" id="PTHR20940">
    <property type="entry name" value="TETRA THYMOSIN"/>
    <property type="match status" value="1"/>
</dbReference>
<dbReference type="Proteomes" id="UP000092462">
    <property type="component" value="Unassembled WGS sequence"/>
</dbReference>
<sequence length="92" mass="10648">MKLLEFLYVQFEKREASLFKGIQSFDTAKLKHAETKEKNPLPDQEVIQQEKGVQQLISGIENFDQGKLKHTETCEKNVLPTKDIIEEEKKTA</sequence>
<keyword evidence="6" id="KW-1185">Reference proteome</keyword>
<dbReference type="EnsemblMetazoa" id="PPAI010612-RA">
    <property type="protein sequence ID" value="PPAI010612-PA"/>
    <property type="gene ID" value="PPAI010612"/>
</dbReference>
<name>A0A1B0DQ22_PHLPP</name>
<dbReference type="SMART" id="SM00152">
    <property type="entry name" value="THY"/>
    <property type="match status" value="2"/>
</dbReference>